<organism evidence="2 3">
    <name type="scientific">Ovis aries</name>
    <name type="common">Sheep</name>
    <dbReference type="NCBI Taxonomy" id="9940"/>
    <lineage>
        <taxon>Eukaryota</taxon>
        <taxon>Metazoa</taxon>
        <taxon>Chordata</taxon>
        <taxon>Craniata</taxon>
        <taxon>Vertebrata</taxon>
        <taxon>Euteleostomi</taxon>
        <taxon>Mammalia</taxon>
        <taxon>Eutheria</taxon>
        <taxon>Laurasiatheria</taxon>
        <taxon>Artiodactyla</taxon>
        <taxon>Ruminantia</taxon>
        <taxon>Pecora</taxon>
        <taxon>Bovidae</taxon>
        <taxon>Caprinae</taxon>
        <taxon>Ovis</taxon>
    </lineage>
</organism>
<feature type="compositionally biased region" description="Polar residues" evidence="1">
    <location>
        <begin position="25"/>
        <end position="34"/>
    </location>
</feature>
<dbReference type="EMBL" id="JAEMGP010000022">
    <property type="protein sequence ID" value="KAG5196111.1"/>
    <property type="molecule type" value="Genomic_DNA"/>
</dbReference>
<dbReference type="Proteomes" id="UP000664991">
    <property type="component" value="Unassembled WGS sequence"/>
</dbReference>
<accession>A0A835ZQD0</accession>
<evidence type="ECO:0000256" key="1">
    <source>
        <dbReference type="SAM" id="MobiDB-lite"/>
    </source>
</evidence>
<proteinExistence type="predicted"/>
<feature type="compositionally biased region" description="Polar residues" evidence="1">
    <location>
        <begin position="44"/>
        <end position="63"/>
    </location>
</feature>
<dbReference type="AlphaFoldDB" id="A0A835ZQD0"/>
<name>A0A835ZQD0_SHEEP</name>
<protein>
    <submittedName>
        <fullName evidence="2">Uncharacterized protein</fullName>
    </submittedName>
</protein>
<evidence type="ECO:0000313" key="3">
    <source>
        <dbReference type="Proteomes" id="UP000664991"/>
    </source>
</evidence>
<evidence type="ECO:0000313" key="2">
    <source>
        <dbReference type="EMBL" id="KAG5196111.1"/>
    </source>
</evidence>
<sequence length="104" mass="11042">MKAPAPRPESSPCLLPTGERLPCTQFKNTTAQMNKTHRLKAGPSTGSPNQPSYQSTQASSNITPMDIRCKMRLLPAAQGSPGHISQNSSGEDRKKPAPAAAPCE</sequence>
<reference evidence="2 3" key="1">
    <citation type="submission" date="2020-12" db="EMBL/GenBank/DDBJ databases">
        <title>De novo assembly of Tibetan sheep genome.</title>
        <authorList>
            <person name="Li X."/>
        </authorList>
    </citation>
    <scope>NUCLEOTIDE SEQUENCE [LARGE SCALE GENOMIC DNA]</scope>
    <source>
        <tissue evidence="2">Heart</tissue>
    </source>
</reference>
<gene>
    <name evidence="2" type="ORF">JEQ12_011747</name>
</gene>
<comment type="caution">
    <text evidence="2">The sequence shown here is derived from an EMBL/GenBank/DDBJ whole genome shotgun (WGS) entry which is preliminary data.</text>
</comment>
<feature type="region of interest" description="Disordered" evidence="1">
    <location>
        <begin position="1"/>
        <end position="104"/>
    </location>
</feature>